<comment type="caution">
    <text evidence="1">The sequence shown here is derived from an EMBL/GenBank/DDBJ whole genome shotgun (WGS) entry which is preliminary data.</text>
</comment>
<name>A0ABU0C084_9HYPH</name>
<gene>
    <name evidence="1" type="ORF">QO002_006133</name>
</gene>
<accession>A0ABU0C084</accession>
<sequence>MSQDEMNTTGVMMPRALAILTFDPSYLHFKGDPRVLEATALLQKHIGTKS</sequence>
<dbReference type="EMBL" id="JAUSVF010000006">
    <property type="protein sequence ID" value="MDQ0323926.1"/>
    <property type="molecule type" value="Genomic_DNA"/>
</dbReference>
<proteinExistence type="predicted"/>
<protein>
    <submittedName>
        <fullName evidence="1">Uncharacterized protein</fullName>
    </submittedName>
</protein>
<organism evidence="1 2">
    <name type="scientific">Pararhizobium capsulatum DSM 1112</name>
    <dbReference type="NCBI Taxonomy" id="1121113"/>
    <lineage>
        <taxon>Bacteria</taxon>
        <taxon>Pseudomonadati</taxon>
        <taxon>Pseudomonadota</taxon>
        <taxon>Alphaproteobacteria</taxon>
        <taxon>Hyphomicrobiales</taxon>
        <taxon>Rhizobiaceae</taxon>
        <taxon>Rhizobium/Agrobacterium group</taxon>
        <taxon>Pararhizobium</taxon>
    </lineage>
</organism>
<keyword evidence="2" id="KW-1185">Reference proteome</keyword>
<dbReference type="Proteomes" id="UP001230207">
    <property type="component" value="Unassembled WGS sequence"/>
</dbReference>
<evidence type="ECO:0000313" key="1">
    <source>
        <dbReference type="EMBL" id="MDQ0323926.1"/>
    </source>
</evidence>
<evidence type="ECO:0000313" key="2">
    <source>
        <dbReference type="Proteomes" id="UP001230207"/>
    </source>
</evidence>
<reference evidence="1 2" key="1">
    <citation type="submission" date="2023-07" db="EMBL/GenBank/DDBJ databases">
        <title>Genomic Encyclopedia of Type Strains, Phase IV (KMG-IV): sequencing the most valuable type-strain genomes for metagenomic binning, comparative biology and taxonomic classification.</title>
        <authorList>
            <person name="Goeker M."/>
        </authorList>
    </citation>
    <scope>NUCLEOTIDE SEQUENCE [LARGE SCALE GENOMIC DNA]</scope>
    <source>
        <strain evidence="1 2">DSM 1112</strain>
    </source>
</reference>